<dbReference type="PANTHER" id="PTHR11785:SF514">
    <property type="entry name" value="B(0,+)-TYPE AMINO ACID TRANSPORTER 1-LIKE PROTEIN"/>
    <property type="match status" value="1"/>
</dbReference>
<name>A0A0L7LF24_OPEBR</name>
<reference evidence="7 8" key="1">
    <citation type="journal article" date="2015" name="Genome Biol. Evol.">
        <title>The genome of winter moth (Operophtera brumata) provides a genomic perspective on sexual dimorphism and phenology.</title>
        <authorList>
            <person name="Derks M.F."/>
            <person name="Smit S."/>
            <person name="Salis L."/>
            <person name="Schijlen E."/>
            <person name="Bossers A."/>
            <person name="Mateman C."/>
            <person name="Pijl A.S."/>
            <person name="de Ridder D."/>
            <person name="Groenen M.A."/>
            <person name="Visser M.E."/>
            <person name="Megens H.J."/>
        </authorList>
    </citation>
    <scope>NUCLEOTIDE SEQUENCE [LARGE SCALE GENOMIC DNA]</scope>
    <source>
        <strain evidence="7">WM2013NL</strain>
        <tissue evidence="7">Head and thorax</tissue>
    </source>
</reference>
<evidence type="ECO:0000256" key="1">
    <source>
        <dbReference type="ARBA" id="ARBA00004141"/>
    </source>
</evidence>
<comment type="caution">
    <text evidence="7">The sequence shown here is derived from an EMBL/GenBank/DDBJ whole genome shotgun (WGS) entry which is preliminary data.</text>
</comment>
<feature type="domain" description="RSE1/DDB1/CPSF1 first beta-propeller" evidence="6">
    <location>
        <begin position="564"/>
        <end position="692"/>
    </location>
</feature>
<gene>
    <name evidence="7" type="ORF">OBRU01_10245</name>
</gene>
<feature type="transmembrane region" description="Helical" evidence="5">
    <location>
        <begin position="82"/>
        <end position="99"/>
    </location>
</feature>
<keyword evidence="4 5" id="KW-0472">Membrane</keyword>
<evidence type="ECO:0000313" key="7">
    <source>
        <dbReference type="EMBL" id="KOB73796.1"/>
    </source>
</evidence>
<keyword evidence="8" id="KW-1185">Reference proteome</keyword>
<feature type="transmembrane region" description="Helical" evidence="5">
    <location>
        <begin position="396"/>
        <end position="416"/>
    </location>
</feature>
<dbReference type="InterPro" id="IPR018846">
    <property type="entry name" value="Beta-prop_RSE1/DDB1/CPSF1_1st"/>
</dbReference>
<dbReference type="EMBL" id="JTDY01001468">
    <property type="protein sequence ID" value="KOB73796.1"/>
    <property type="molecule type" value="Genomic_DNA"/>
</dbReference>
<dbReference type="AlphaFoldDB" id="A0A0L7LF24"/>
<dbReference type="STRING" id="104452.A0A0L7LF24"/>
<dbReference type="Gene3D" id="1.20.1740.10">
    <property type="entry name" value="Amino acid/polyamine transporter I"/>
    <property type="match status" value="2"/>
</dbReference>
<dbReference type="PANTHER" id="PTHR11785">
    <property type="entry name" value="AMINO ACID TRANSPORTER"/>
    <property type="match status" value="1"/>
</dbReference>
<protein>
    <submittedName>
        <fullName evidence="7">DNA damage-binding protein 1</fullName>
    </submittedName>
</protein>
<dbReference type="GO" id="GO:0015179">
    <property type="term" value="F:L-amino acid transmembrane transporter activity"/>
    <property type="evidence" value="ECO:0007669"/>
    <property type="project" value="TreeGrafter"/>
</dbReference>
<organism evidence="7 8">
    <name type="scientific">Operophtera brumata</name>
    <name type="common">Winter moth</name>
    <name type="synonym">Phalaena brumata</name>
    <dbReference type="NCBI Taxonomy" id="104452"/>
    <lineage>
        <taxon>Eukaryota</taxon>
        <taxon>Metazoa</taxon>
        <taxon>Ecdysozoa</taxon>
        <taxon>Arthropoda</taxon>
        <taxon>Hexapoda</taxon>
        <taxon>Insecta</taxon>
        <taxon>Pterygota</taxon>
        <taxon>Neoptera</taxon>
        <taxon>Endopterygota</taxon>
        <taxon>Lepidoptera</taxon>
        <taxon>Glossata</taxon>
        <taxon>Ditrysia</taxon>
        <taxon>Geometroidea</taxon>
        <taxon>Geometridae</taxon>
        <taxon>Larentiinae</taxon>
        <taxon>Operophtera</taxon>
    </lineage>
</organism>
<dbReference type="Pfam" id="PF13520">
    <property type="entry name" value="AA_permease_2"/>
    <property type="match status" value="1"/>
</dbReference>
<sequence length="818" mass="90201">MLGIITKMSTQTANSIEKYETENGVIASANGSTVKLKRELGLFSAVNLILGALSFAELGTVVGKSGAEYSYFEEAFGKTHRYWGPLPSFICAWIYVVILRPAEVAIVVMTFAEMSSDRNIATQESLKREIKAIQAKCEQICHNTSVDALTTSSEELTTFRINNYIEALRNEIHNSNTGISMDENLLTSQFLIEMKQKTEHVEDMVALTKANIHDMTAEINRLQALIDVSKEATSRPKMTKAEVKPEHVQNAKEKFQMMKHSLHGLIESLFPDCYHYNDLHQHDKCEVIRKSSERFRGNTGNLNKGFEGSTTSPGSIALALYSGLWAYDGWNSVTVVTEEIINPAVNVPLSISIAVPLITALYVFMNVAYMTVLSYAEMVSVPAVAVAFGTRVLGPASFLIPVGVAIATFGVCYTAARGGHMLEMFSYVNVKRLTPAPAVAFQGVCYTAARGGHMLEMFSYVNVKRLTPAPAVAFQGVCYTAARGGHMLEMFSYVNVKRLTPAPAVAFQVSSYLVCYTAARGGHMLEMFSYMNEDPGEETPTVPSADPCAVFCANCGHISVDTAYRNFTSPTDLNLLVAKVNRLEMYLVTPEGLRPMKEVGLYGRVAKMKLFRPPYENKDLVFILTARYNAMILEWRTNPNGDLEVVTRAHGNVSDRIGKPSENGILAVIDPQARTHEINLRDKEFIKIPWKQDNVETEASILIPVPSPLGSRLGDSALVRLSASREEASQYVQPMESFTSLAPIVDMCVVDLERQGQNQLITCSGTTAPGSLYVALNGELHEPRADSRHVCGRPGATRTEPTHHVFRYNSTRESVRGI</sequence>
<dbReference type="Proteomes" id="UP000037510">
    <property type="component" value="Unassembled WGS sequence"/>
</dbReference>
<feature type="transmembrane region" description="Helical" evidence="5">
    <location>
        <begin position="40"/>
        <end position="62"/>
    </location>
</feature>
<evidence type="ECO:0000256" key="5">
    <source>
        <dbReference type="SAM" id="Phobius"/>
    </source>
</evidence>
<keyword evidence="2 5" id="KW-0812">Transmembrane</keyword>
<evidence type="ECO:0000259" key="6">
    <source>
        <dbReference type="Pfam" id="PF10433"/>
    </source>
</evidence>
<proteinExistence type="predicted"/>
<evidence type="ECO:0000256" key="3">
    <source>
        <dbReference type="ARBA" id="ARBA00022989"/>
    </source>
</evidence>
<dbReference type="InterPro" id="IPR050598">
    <property type="entry name" value="AminoAcid_Transporter"/>
</dbReference>
<dbReference type="InterPro" id="IPR015943">
    <property type="entry name" value="WD40/YVTN_repeat-like_dom_sf"/>
</dbReference>
<dbReference type="InterPro" id="IPR002293">
    <property type="entry name" value="AA/rel_permease1"/>
</dbReference>
<comment type="subcellular location">
    <subcellularLocation>
        <location evidence="1">Membrane</location>
        <topology evidence="1">Multi-pass membrane protein</topology>
    </subcellularLocation>
</comment>
<accession>A0A0L7LF24</accession>
<dbReference type="Pfam" id="PF10433">
    <property type="entry name" value="Beta-prop_RSE1_1st"/>
    <property type="match status" value="1"/>
</dbReference>
<evidence type="ECO:0000256" key="4">
    <source>
        <dbReference type="ARBA" id="ARBA00023136"/>
    </source>
</evidence>
<evidence type="ECO:0000256" key="2">
    <source>
        <dbReference type="ARBA" id="ARBA00022692"/>
    </source>
</evidence>
<dbReference type="Gene3D" id="2.130.10.10">
    <property type="entry name" value="YVTN repeat-like/Quinoprotein amine dehydrogenase"/>
    <property type="match status" value="3"/>
</dbReference>
<keyword evidence="3 5" id="KW-1133">Transmembrane helix</keyword>
<dbReference type="GO" id="GO:0016020">
    <property type="term" value="C:membrane"/>
    <property type="evidence" value="ECO:0007669"/>
    <property type="project" value="UniProtKB-SubCell"/>
</dbReference>
<evidence type="ECO:0000313" key="8">
    <source>
        <dbReference type="Proteomes" id="UP000037510"/>
    </source>
</evidence>